<feature type="transmembrane region" description="Helical" evidence="1">
    <location>
        <begin position="144"/>
        <end position="165"/>
    </location>
</feature>
<feature type="transmembrane region" description="Helical" evidence="1">
    <location>
        <begin position="76"/>
        <end position="100"/>
    </location>
</feature>
<evidence type="ECO:0000313" key="2">
    <source>
        <dbReference type="EMBL" id="WZU66208.1"/>
    </source>
</evidence>
<feature type="transmembrane region" description="Helical" evidence="1">
    <location>
        <begin position="106"/>
        <end position="123"/>
    </location>
</feature>
<keyword evidence="1" id="KW-0472">Membrane</keyword>
<feature type="transmembrane region" description="Helical" evidence="1">
    <location>
        <begin position="20"/>
        <end position="41"/>
    </location>
</feature>
<sequence>MDWNDAIFQVIDLRTFSNMWYWLAVAVTWSMVSHWILGVPFDMILRARRHGGQTAQDLDMMVAINVRRLLDINDIAGIWIMGFATFILSTLAMIGFYYGFEFAQGLFFLAVPLTIVGMISVRASRDFAADQPTGDALVRALIRLRFWIQSIAMLSIFLTAMYGMYHNLSHPVWF</sequence>
<gene>
    <name evidence="2" type="ORF">AABB31_14155</name>
</gene>
<protein>
    <recommendedName>
        <fullName evidence="4">Component of SufBCD complex</fullName>
    </recommendedName>
</protein>
<dbReference type="AlphaFoldDB" id="A0AAN0M7V5"/>
<name>A0AAN0M7V5_9RHOB</name>
<keyword evidence="1" id="KW-1133">Transmembrane helix</keyword>
<dbReference type="EMBL" id="CP151767">
    <property type="protein sequence ID" value="WZU66208.1"/>
    <property type="molecule type" value="Genomic_DNA"/>
</dbReference>
<keyword evidence="1" id="KW-0812">Transmembrane</keyword>
<accession>A0AAN0M7V5</accession>
<keyword evidence="3" id="KW-1185">Reference proteome</keyword>
<dbReference type="Proteomes" id="UP001470809">
    <property type="component" value="Chromosome"/>
</dbReference>
<dbReference type="KEGG" id="yrh:AABB31_14155"/>
<evidence type="ECO:0008006" key="4">
    <source>
        <dbReference type="Google" id="ProtNLM"/>
    </source>
</evidence>
<organism evidence="2 3">
    <name type="scientific">Yoonia rhodophyticola</name>
    <dbReference type="NCBI Taxonomy" id="3137370"/>
    <lineage>
        <taxon>Bacteria</taxon>
        <taxon>Pseudomonadati</taxon>
        <taxon>Pseudomonadota</taxon>
        <taxon>Alphaproteobacteria</taxon>
        <taxon>Rhodobacterales</taxon>
        <taxon>Paracoccaceae</taxon>
        <taxon>Yoonia</taxon>
    </lineage>
</organism>
<reference evidence="2" key="1">
    <citation type="submission" date="2024-08" db="EMBL/GenBank/DDBJ databases">
        <title>Phylogenomic analyses of a clade within the roseobacter group suggest taxonomic reassignments of species of the genera Aestuariivita, Citreicella, Loktanella, Nautella, Pelagibaca, Ruegeria, Thalassobius, Thiobacimonas and Tropicibacter, and the proposal o.</title>
        <authorList>
            <person name="Jeon C.O."/>
        </authorList>
    </citation>
    <scope>NUCLEOTIDE SEQUENCE</scope>
    <source>
        <strain evidence="2">SS1-5</strain>
    </source>
</reference>
<dbReference type="RefSeq" id="WP_342075535.1">
    <property type="nucleotide sequence ID" value="NZ_CP151767.2"/>
</dbReference>
<proteinExistence type="predicted"/>
<evidence type="ECO:0000256" key="1">
    <source>
        <dbReference type="SAM" id="Phobius"/>
    </source>
</evidence>
<evidence type="ECO:0000313" key="3">
    <source>
        <dbReference type="Proteomes" id="UP001470809"/>
    </source>
</evidence>